<evidence type="ECO:0000313" key="1">
    <source>
        <dbReference type="EMBL" id="RDX50986.1"/>
    </source>
</evidence>
<gene>
    <name evidence="1" type="ORF">OH76DRAFT_1455201</name>
</gene>
<sequence>MLIWIRNALSPQEMRDALLADNQFTLRLISWLESCHQGDYATGSEAQVRARLLPINSAHSMNSEGENFDMDDDLFLRDPTTCLPRCPLPDPTTRNQIDWIRSMEQDADHVVFLSNRHDSDHRKGCKKGKDKPCRARFPRPLQGSTEVDDTGALTFRKTEPWINTFNPLLSFLLRCNSDVTCLLSGTQVHAIVAYVTDYITKPTLNTRTIMQTVREVFRTISDDRFLIQTMYMPMSPVPTMLSLLVKMTVL</sequence>
<dbReference type="EMBL" id="KZ857397">
    <property type="protein sequence ID" value="RDX50986.1"/>
    <property type="molecule type" value="Genomic_DNA"/>
</dbReference>
<keyword evidence="2" id="KW-1185">Reference proteome</keyword>
<reference evidence="1 2" key="1">
    <citation type="journal article" date="2018" name="Biotechnol. Biofuels">
        <title>Integrative visual omics of the white-rot fungus Polyporus brumalis exposes the biotechnological potential of its oxidative enzymes for delignifying raw plant biomass.</title>
        <authorList>
            <person name="Miyauchi S."/>
            <person name="Rancon A."/>
            <person name="Drula E."/>
            <person name="Hage H."/>
            <person name="Chaduli D."/>
            <person name="Favel A."/>
            <person name="Grisel S."/>
            <person name="Henrissat B."/>
            <person name="Herpoel-Gimbert I."/>
            <person name="Ruiz-Duenas F.J."/>
            <person name="Chevret D."/>
            <person name="Hainaut M."/>
            <person name="Lin J."/>
            <person name="Wang M."/>
            <person name="Pangilinan J."/>
            <person name="Lipzen A."/>
            <person name="Lesage-Meessen L."/>
            <person name="Navarro D."/>
            <person name="Riley R."/>
            <person name="Grigoriev I.V."/>
            <person name="Zhou S."/>
            <person name="Raouche S."/>
            <person name="Rosso M.N."/>
        </authorList>
    </citation>
    <scope>NUCLEOTIDE SEQUENCE [LARGE SCALE GENOMIC DNA]</scope>
    <source>
        <strain evidence="1 2">BRFM 1820</strain>
    </source>
</reference>
<dbReference type="STRING" id="139420.A0A371DEP2"/>
<protein>
    <submittedName>
        <fullName evidence="1">Uncharacterized protein</fullName>
    </submittedName>
</protein>
<dbReference type="OrthoDB" id="2743026at2759"/>
<dbReference type="Proteomes" id="UP000256964">
    <property type="component" value="Unassembled WGS sequence"/>
</dbReference>
<name>A0A371DEP2_9APHY</name>
<dbReference type="AlphaFoldDB" id="A0A371DEP2"/>
<accession>A0A371DEP2</accession>
<evidence type="ECO:0000313" key="2">
    <source>
        <dbReference type="Proteomes" id="UP000256964"/>
    </source>
</evidence>
<organism evidence="1 2">
    <name type="scientific">Lentinus brumalis</name>
    <dbReference type="NCBI Taxonomy" id="2498619"/>
    <lineage>
        <taxon>Eukaryota</taxon>
        <taxon>Fungi</taxon>
        <taxon>Dikarya</taxon>
        <taxon>Basidiomycota</taxon>
        <taxon>Agaricomycotina</taxon>
        <taxon>Agaricomycetes</taxon>
        <taxon>Polyporales</taxon>
        <taxon>Polyporaceae</taxon>
        <taxon>Lentinus</taxon>
    </lineage>
</organism>
<proteinExistence type="predicted"/>